<reference evidence="11" key="1">
    <citation type="journal article" date="2015" name="Genome Announc.">
        <title>Whole-Genome Sequences of 80 Environmental and Clinical Isolates of Burkholderia pseudomallei.</title>
        <authorList>
            <person name="Johnson S.L."/>
            <person name="Baker A.L."/>
            <person name="Chain P.S."/>
            <person name="Currie B.J."/>
            <person name="Daligault H.E."/>
            <person name="Davenport K.W."/>
            <person name="Davis C.B."/>
            <person name="Inglis T.J."/>
            <person name="Kaestli M."/>
            <person name="Koren S."/>
            <person name="Mayo M."/>
            <person name="Merritt A.J."/>
            <person name="Price E.P."/>
            <person name="Sarovich D.S."/>
            <person name="Warner J."/>
            <person name="Rosovitz M.J."/>
        </authorList>
    </citation>
    <scope>NUCLEOTIDE SEQUENCE [LARGE SCALE GENOMIC DNA]</scope>
    <source>
        <strain evidence="11">DSM 2030</strain>
    </source>
</reference>
<comment type="subunit">
    <text evidence="9">The system is composed of three essential subunits: KdpA, KdpB and KdpC.</text>
</comment>
<evidence type="ECO:0000256" key="2">
    <source>
        <dbReference type="ARBA" id="ARBA00022475"/>
    </source>
</evidence>
<evidence type="ECO:0000256" key="4">
    <source>
        <dbReference type="ARBA" id="ARBA00022692"/>
    </source>
</evidence>
<name>A0A097AT53_THEKI</name>
<gene>
    <name evidence="9 10" type="primary">kdpA</name>
    <name evidence="10" type="ORF">TKV_c18340</name>
</gene>
<dbReference type="GO" id="GO:0030955">
    <property type="term" value="F:potassium ion binding"/>
    <property type="evidence" value="ECO:0007669"/>
    <property type="project" value="UniProtKB-UniRule"/>
</dbReference>
<comment type="similarity">
    <text evidence="9">Belongs to the KdpA family.</text>
</comment>
<feature type="transmembrane region" description="Helical" evidence="9">
    <location>
        <begin position="481"/>
        <end position="506"/>
    </location>
</feature>
<dbReference type="eggNOG" id="COG2060">
    <property type="taxonomic scope" value="Bacteria"/>
</dbReference>
<keyword evidence="7 9" id="KW-0406">Ion transport</keyword>
<keyword evidence="1 9" id="KW-0813">Transport</keyword>
<keyword evidence="8 9" id="KW-0472">Membrane</keyword>
<comment type="subcellular location">
    <subcellularLocation>
        <location evidence="9">Cell membrane</location>
        <topology evidence="9">Multi-pass membrane protein</topology>
    </subcellularLocation>
</comment>
<evidence type="ECO:0000313" key="10">
    <source>
        <dbReference type="EMBL" id="AIS52984.1"/>
    </source>
</evidence>
<keyword evidence="10" id="KW-0378">Hydrolase</keyword>
<keyword evidence="4 9" id="KW-0812">Transmembrane</keyword>
<dbReference type="GO" id="GO:0008556">
    <property type="term" value="F:P-type potassium transmembrane transporter activity"/>
    <property type="evidence" value="ECO:0007669"/>
    <property type="project" value="InterPro"/>
</dbReference>
<feature type="transmembrane region" description="Helical" evidence="9">
    <location>
        <begin position="385"/>
        <end position="404"/>
    </location>
</feature>
<dbReference type="PIRSF" id="PIRSF001294">
    <property type="entry name" value="K_ATPaseA"/>
    <property type="match status" value="1"/>
</dbReference>
<dbReference type="RefSeq" id="WP_049685636.1">
    <property type="nucleotide sequence ID" value="NZ_CP009170.1"/>
</dbReference>
<keyword evidence="11" id="KW-1185">Reference proteome</keyword>
<dbReference type="PANTHER" id="PTHR30607">
    <property type="entry name" value="POTASSIUM-TRANSPORTING ATPASE A CHAIN"/>
    <property type="match status" value="1"/>
</dbReference>
<feature type="transmembrane region" description="Helical" evidence="9">
    <location>
        <begin position="128"/>
        <end position="153"/>
    </location>
</feature>
<dbReference type="OrthoDB" id="9763796at2"/>
<feature type="transmembrane region" description="Helical" evidence="9">
    <location>
        <begin position="282"/>
        <end position="302"/>
    </location>
</feature>
<keyword evidence="5 9" id="KW-0630">Potassium</keyword>
<feature type="transmembrane region" description="Helical" evidence="9">
    <location>
        <begin position="6"/>
        <end position="26"/>
    </location>
</feature>
<evidence type="ECO:0000256" key="8">
    <source>
        <dbReference type="ARBA" id="ARBA00023136"/>
    </source>
</evidence>
<proteinExistence type="inferred from homology"/>
<feature type="transmembrane region" description="Helical" evidence="9">
    <location>
        <begin position="174"/>
        <end position="195"/>
    </location>
</feature>
<evidence type="ECO:0000256" key="9">
    <source>
        <dbReference type="HAMAP-Rule" id="MF_00275"/>
    </source>
</evidence>
<dbReference type="Proteomes" id="UP000029669">
    <property type="component" value="Chromosome"/>
</dbReference>
<evidence type="ECO:0000256" key="3">
    <source>
        <dbReference type="ARBA" id="ARBA00022538"/>
    </source>
</evidence>
<dbReference type="KEGG" id="tki:TKV_c18340"/>
<evidence type="ECO:0000256" key="7">
    <source>
        <dbReference type="ARBA" id="ARBA00023065"/>
    </source>
</evidence>
<evidence type="ECO:0000313" key="11">
    <source>
        <dbReference type="Proteomes" id="UP000029669"/>
    </source>
</evidence>
<evidence type="ECO:0000256" key="1">
    <source>
        <dbReference type="ARBA" id="ARBA00022448"/>
    </source>
</evidence>
<feature type="transmembrane region" description="Helical" evidence="9">
    <location>
        <begin position="64"/>
        <end position="83"/>
    </location>
</feature>
<evidence type="ECO:0000256" key="6">
    <source>
        <dbReference type="ARBA" id="ARBA00022989"/>
    </source>
</evidence>
<dbReference type="NCBIfam" id="TIGR00680">
    <property type="entry name" value="kdpA"/>
    <property type="match status" value="1"/>
</dbReference>
<feature type="transmembrane region" description="Helical" evidence="9">
    <location>
        <begin position="527"/>
        <end position="551"/>
    </location>
</feature>
<dbReference type="EMBL" id="CP009170">
    <property type="protein sequence ID" value="AIS52984.1"/>
    <property type="molecule type" value="Genomic_DNA"/>
</dbReference>
<protein>
    <recommendedName>
        <fullName evidence="9">Potassium-transporting ATPase potassium-binding subunit</fullName>
    </recommendedName>
    <alternativeName>
        <fullName evidence="9">ATP phosphohydrolase [potassium-transporting] A chain</fullName>
    </alternativeName>
    <alternativeName>
        <fullName evidence="9">Potassium-binding and translocating subunit A</fullName>
    </alternativeName>
    <alternativeName>
        <fullName evidence="9">Potassium-translocating ATPase A chain</fullName>
    </alternativeName>
</protein>
<feature type="transmembrane region" description="Helical" evidence="9">
    <location>
        <begin position="250"/>
        <end position="270"/>
    </location>
</feature>
<dbReference type="HOGENOM" id="CLU_018614_3_0_9"/>
<comment type="function">
    <text evidence="9">Part of the high-affinity ATP-driven potassium transport (or Kdp) system, which catalyzes the hydrolysis of ATP coupled with the electrogenic transport of potassium into the cytoplasm. This subunit binds the extracellular potassium ions and delivers the ions to the membrane domain of KdpB through an intramembrane tunnel.</text>
</comment>
<keyword evidence="6 9" id="KW-1133">Transmembrane helix</keyword>
<accession>A0A097AT53</accession>
<dbReference type="HAMAP" id="MF_00275">
    <property type="entry name" value="KdpA"/>
    <property type="match status" value="1"/>
</dbReference>
<keyword evidence="3 9" id="KW-0633">Potassium transport</keyword>
<dbReference type="GO" id="GO:0005886">
    <property type="term" value="C:plasma membrane"/>
    <property type="evidence" value="ECO:0007669"/>
    <property type="project" value="UniProtKB-SubCell"/>
</dbReference>
<keyword evidence="2 9" id="KW-1003">Cell membrane</keyword>
<dbReference type="AlphaFoldDB" id="A0A097AT53"/>
<evidence type="ECO:0000256" key="5">
    <source>
        <dbReference type="ARBA" id="ARBA00022958"/>
    </source>
</evidence>
<dbReference type="GO" id="GO:0016787">
    <property type="term" value="F:hydrolase activity"/>
    <property type="evidence" value="ECO:0007669"/>
    <property type="project" value="UniProtKB-KW"/>
</dbReference>
<dbReference type="InterPro" id="IPR004623">
    <property type="entry name" value="KdpA"/>
</dbReference>
<dbReference type="Pfam" id="PF03814">
    <property type="entry name" value="KdpA"/>
    <property type="match status" value="1"/>
</dbReference>
<feature type="transmembrane region" description="Helical" evidence="9">
    <location>
        <begin position="416"/>
        <end position="440"/>
    </location>
</feature>
<sequence>MYSNIELFTMILVVVLLTKPVGTYMYKIFEYKPMKLDKVFLPVENFIYKLSGINAEEEISWKKYALSFLLVNTVMMIIGYIILRIQRFLPLNPTGVKNMESSLAFNTAISFTTNTNIQHYAGENGVTFLSQMIVIVFLMFTSAASGLATAAAIMRGLSRKTDGLGNFYADFVRVVVRLLLPISAIVTLILVWQGVPQTFAGKVVVDTLEGGKQTIITGPVAVLESIKHLGTNGGGFFEANSSHPFENPTWLTNMIEMLLMMLLPASLIYTYGLMINNKKHALVLYISLFVIFILLAVGAVYAESHPGVAYSKLHIDGTPYGNYEGKEVRFGVSQSSLFATVTTAFTTGSVDSMHDSYTPLGGAVPLILMMLNTIFGGDGAGLQNIIMYTILTVFLTGLMVGRTPEYLGRKIETKEIKLIALAILVHPFLILFSSALTVMLKVGASSVTNPLYHGLTQVLYEFSSAAANNGSEFAGFIGNTVFMNIMTGLVMFFGRYITIILMLAVAGSMAEKIPAPPSPGTFRTDNALFGAIFIAIVVIVGALTFFPAIILGPISEFLSMT</sequence>
<dbReference type="STRING" id="2325.TKV_c18340"/>
<organism evidence="10 11">
    <name type="scientific">Thermoanaerobacter kivui</name>
    <name type="common">Acetogenium kivui</name>
    <dbReference type="NCBI Taxonomy" id="2325"/>
    <lineage>
        <taxon>Bacteria</taxon>
        <taxon>Bacillati</taxon>
        <taxon>Bacillota</taxon>
        <taxon>Clostridia</taxon>
        <taxon>Thermoanaerobacterales</taxon>
        <taxon>Thermoanaerobacteraceae</taxon>
        <taxon>Thermoanaerobacter</taxon>
    </lineage>
</organism>
<dbReference type="PANTHER" id="PTHR30607:SF2">
    <property type="entry name" value="POTASSIUM-TRANSPORTING ATPASE POTASSIUM-BINDING SUBUNIT"/>
    <property type="match status" value="1"/>
</dbReference>